<dbReference type="STRING" id="1122189.SAMN02745165_03346"/>
<evidence type="ECO:0000313" key="4">
    <source>
        <dbReference type="Proteomes" id="UP000184171"/>
    </source>
</evidence>
<gene>
    <name evidence="3" type="ORF">SAMN02745165_03346</name>
</gene>
<dbReference type="Gene3D" id="1.10.10.10">
    <property type="entry name" value="Winged helix-like DNA-binding domain superfamily/Winged helix DNA-binding domain"/>
    <property type="match status" value="1"/>
</dbReference>
<dbReference type="InterPro" id="IPR052155">
    <property type="entry name" value="Biofilm_reg_signaling"/>
</dbReference>
<dbReference type="InterPro" id="IPR035965">
    <property type="entry name" value="PAS-like_dom_sf"/>
</dbReference>
<dbReference type="Pfam" id="PF00196">
    <property type="entry name" value="GerE"/>
    <property type="match status" value="1"/>
</dbReference>
<dbReference type="GO" id="GO:0006355">
    <property type="term" value="P:regulation of DNA-templated transcription"/>
    <property type="evidence" value="ECO:0007669"/>
    <property type="project" value="InterPro"/>
</dbReference>
<dbReference type="CDD" id="cd00130">
    <property type="entry name" value="PAS"/>
    <property type="match status" value="2"/>
</dbReference>
<proteinExistence type="predicted"/>
<accession>A0A1M6MP89</accession>
<feature type="domain" description="HTH luxR-type" evidence="1">
    <location>
        <begin position="490"/>
        <end position="555"/>
    </location>
</feature>
<evidence type="ECO:0000259" key="2">
    <source>
        <dbReference type="PROSITE" id="PS50112"/>
    </source>
</evidence>
<dbReference type="Pfam" id="PF13426">
    <property type="entry name" value="PAS_9"/>
    <property type="match status" value="1"/>
</dbReference>
<dbReference type="PANTHER" id="PTHR44757">
    <property type="entry name" value="DIGUANYLATE CYCLASE DGCP"/>
    <property type="match status" value="1"/>
</dbReference>
<dbReference type="EMBL" id="FQZT01000020">
    <property type="protein sequence ID" value="SHJ85267.1"/>
    <property type="molecule type" value="Genomic_DNA"/>
</dbReference>
<dbReference type="PRINTS" id="PR00038">
    <property type="entry name" value="HTHLUXR"/>
</dbReference>
<evidence type="ECO:0000313" key="3">
    <source>
        <dbReference type="EMBL" id="SHJ85267.1"/>
    </source>
</evidence>
<protein>
    <submittedName>
        <fullName evidence="3">PAS domain S-box-containing protein</fullName>
    </submittedName>
</protein>
<dbReference type="SUPFAM" id="SSF46894">
    <property type="entry name" value="C-terminal effector domain of the bipartite response regulators"/>
    <property type="match status" value="1"/>
</dbReference>
<feature type="domain" description="PAS" evidence="2">
    <location>
        <begin position="292"/>
        <end position="362"/>
    </location>
</feature>
<name>A0A1M6MP89_MALRU</name>
<dbReference type="InterPro" id="IPR016032">
    <property type="entry name" value="Sig_transdc_resp-reg_C-effctor"/>
</dbReference>
<dbReference type="AlphaFoldDB" id="A0A1M6MP89"/>
<dbReference type="SMART" id="SM00421">
    <property type="entry name" value="HTH_LUXR"/>
    <property type="match status" value="1"/>
</dbReference>
<keyword evidence="4" id="KW-1185">Reference proteome</keyword>
<dbReference type="InterPro" id="IPR000014">
    <property type="entry name" value="PAS"/>
</dbReference>
<dbReference type="InterPro" id="IPR000792">
    <property type="entry name" value="Tscrpt_reg_LuxR_C"/>
</dbReference>
<dbReference type="PANTHER" id="PTHR44757:SF2">
    <property type="entry name" value="BIOFILM ARCHITECTURE MAINTENANCE PROTEIN MBAA"/>
    <property type="match status" value="1"/>
</dbReference>
<dbReference type="SUPFAM" id="SSF55785">
    <property type="entry name" value="PYP-like sensor domain (PAS domain)"/>
    <property type="match status" value="2"/>
</dbReference>
<sequence>MLDDVILQLDEGLEDFLLRWAEHLRQLGYFKLTFATRDESIRAFYALLKALKELGRLEQMPHLKQLRENSSCSEFFLQAAREQRARGSRLEMSLGCFKAMRLALEDMISGMVLFDAAKLQALTLIRRYFDLVEAIIVADWEATDKAQNLALLEQANRKLARDKNTYESIFESTSNLVLITDGDGTVREANPEARVFFSGRQLIGSFCGELLGLPGEDLNALLSQTEPNRQHEVSLTSDGFNRVFNLQIKPLSHISISLSGVMLILSDITCIVDHRQLLEQRVDERTRALANSEKMLDAVFQSVGKGILLIDSDREIVKANQQASEIYGIPLEVLIGTPFCSLIDHQGCMAMNDICQNLLDGQRQRVEVTSIYVDGKTFPTDIIISSMKLDGKQFWPVIVRDITEQRALEDGLRAEKLQSEEMNVTLRNVLKSIESDRQEAEQNLSHRIRSSLLPGLEKVRKEKNADVRSSYLNMLSEQLVSLTTGFEKELDGDLLKLSKTELKICRFIKSGLTGKEICEAMNLSFETIQTHRKNIRKKLGLSGKTVNLHTFLANRNVDLGGLEGDR</sequence>
<reference evidence="3 4" key="1">
    <citation type="submission" date="2016-11" db="EMBL/GenBank/DDBJ databases">
        <authorList>
            <person name="Jaros S."/>
            <person name="Januszkiewicz K."/>
            <person name="Wedrychowicz H."/>
        </authorList>
    </citation>
    <scope>NUCLEOTIDE SEQUENCE [LARGE SCALE GENOMIC DNA]</scope>
    <source>
        <strain evidence="3 4">DSM 5091</strain>
    </source>
</reference>
<dbReference type="Proteomes" id="UP000184171">
    <property type="component" value="Unassembled WGS sequence"/>
</dbReference>
<dbReference type="PROSITE" id="PS50043">
    <property type="entry name" value="HTH_LUXR_2"/>
    <property type="match status" value="1"/>
</dbReference>
<dbReference type="GO" id="GO:0003677">
    <property type="term" value="F:DNA binding"/>
    <property type="evidence" value="ECO:0007669"/>
    <property type="project" value="InterPro"/>
</dbReference>
<dbReference type="InterPro" id="IPR036388">
    <property type="entry name" value="WH-like_DNA-bd_sf"/>
</dbReference>
<dbReference type="SMART" id="SM00091">
    <property type="entry name" value="PAS"/>
    <property type="match status" value="2"/>
</dbReference>
<dbReference type="Gene3D" id="3.30.450.20">
    <property type="entry name" value="PAS domain"/>
    <property type="match status" value="2"/>
</dbReference>
<dbReference type="RefSeq" id="WP_072909876.1">
    <property type="nucleotide sequence ID" value="NZ_FQZT01000020.1"/>
</dbReference>
<dbReference type="OrthoDB" id="9797341at2"/>
<dbReference type="InterPro" id="IPR013656">
    <property type="entry name" value="PAS_4"/>
</dbReference>
<dbReference type="CDD" id="cd06170">
    <property type="entry name" value="LuxR_C_like"/>
    <property type="match status" value="1"/>
</dbReference>
<dbReference type="PROSITE" id="PS50112">
    <property type="entry name" value="PAS"/>
    <property type="match status" value="1"/>
</dbReference>
<evidence type="ECO:0000259" key="1">
    <source>
        <dbReference type="PROSITE" id="PS50043"/>
    </source>
</evidence>
<dbReference type="Pfam" id="PF08448">
    <property type="entry name" value="PAS_4"/>
    <property type="match status" value="1"/>
</dbReference>
<dbReference type="NCBIfam" id="TIGR00229">
    <property type="entry name" value="sensory_box"/>
    <property type="match status" value="1"/>
</dbReference>
<organism evidence="3 4">
    <name type="scientific">Malonomonas rubra DSM 5091</name>
    <dbReference type="NCBI Taxonomy" id="1122189"/>
    <lineage>
        <taxon>Bacteria</taxon>
        <taxon>Pseudomonadati</taxon>
        <taxon>Thermodesulfobacteriota</taxon>
        <taxon>Desulfuromonadia</taxon>
        <taxon>Desulfuromonadales</taxon>
        <taxon>Geopsychrobacteraceae</taxon>
        <taxon>Malonomonas</taxon>
    </lineage>
</organism>